<feature type="transmembrane region" description="Helical" evidence="2">
    <location>
        <begin position="268"/>
        <end position="287"/>
    </location>
</feature>
<feature type="transmembrane region" description="Helical" evidence="2">
    <location>
        <begin position="299"/>
        <end position="320"/>
    </location>
</feature>
<dbReference type="EMBL" id="JBFCZG010000001">
    <property type="protein sequence ID" value="KAL3427639.1"/>
    <property type="molecule type" value="Genomic_DNA"/>
</dbReference>
<gene>
    <name evidence="3" type="ORF">PVAG01_01148</name>
</gene>
<keyword evidence="4" id="KW-1185">Reference proteome</keyword>
<evidence type="ECO:0000313" key="4">
    <source>
        <dbReference type="Proteomes" id="UP001629113"/>
    </source>
</evidence>
<reference evidence="3 4" key="1">
    <citation type="submission" date="2024-06" db="EMBL/GenBank/DDBJ databases">
        <title>Complete genome of Phlyctema vagabunda strain 19-DSS-EL-015.</title>
        <authorList>
            <person name="Fiorenzani C."/>
        </authorList>
    </citation>
    <scope>NUCLEOTIDE SEQUENCE [LARGE SCALE GENOMIC DNA]</scope>
    <source>
        <strain evidence="3 4">19-DSS-EL-015</strain>
    </source>
</reference>
<feature type="transmembrane region" description="Helical" evidence="2">
    <location>
        <begin position="83"/>
        <end position="104"/>
    </location>
</feature>
<organism evidence="3 4">
    <name type="scientific">Phlyctema vagabunda</name>
    <dbReference type="NCBI Taxonomy" id="108571"/>
    <lineage>
        <taxon>Eukaryota</taxon>
        <taxon>Fungi</taxon>
        <taxon>Dikarya</taxon>
        <taxon>Ascomycota</taxon>
        <taxon>Pezizomycotina</taxon>
        <taxon>Leotiomycetes</taxon>
        <taxon>Helotiales</taxon>
        <taxon>Dermateaceae</taxon>
        <taxon>Phlyctema</taxon>
    </lineage>
</organism>
<feature type="transmembrane region" description="Helical" evidence="2">
    <location>
        <begin position="116"/>
        <end position="141"/>
    </location>
</feature>
<keyword evidence="2" id="KW-0812">Transmembrane</keyword>
<sequence>MIIGGLYEAVIDFRIIKYVKNLDDSNLAVKRELLATLASGNLRLSPRSPSDPKTKILSSLQPTGADPERTRHRLLSLIGAQSSFGGVVGSPVLFYIGAFVYNIIDLQNDPSDQDNAISLGFGIEWMIIVHVAIVSGTLLAANNPSTSSGIVGSEHAAMGRSRNPGGDRAPAREGWAQLLGWSKTYDTNFQPVSIWSRGANKMNWIQDTDAWKNTKTSVAFKESMRFSFLSWFSIFTLAFLLIVIPPASGGVVAWATPPRGIACRSLSFITYGGSQLFTTFLATLQAARPENNWLKGPRFLLISAPFWFFSLVAAIGGTVMQISGVYRNCICYAGSENWYNLKAKNPLIQVANDTEAARKASKYWIWMGVFATIFMALNCYLGWWYQMFIRRRFTEAVENMVVIRGVEPAPDNVAGDEANGAGKDVGIKPVRNPVPVRQDSFGLPQVRRDDYSLEMELMPTKFSSEERLLARIDMDADESREFAISIRRSADSGRA</sequence>
<dbReference type="Proteomes" id="UP001629113">
    <property type="component" value="Unassembled WGS sequence"/>
</dbReference>
<accession>A0ABR4PWA7</accession>
<keyword evidence="2" id="KW-0472">Membrane</keyword>
<name>A0ABR4PWA7_9HELO</name>
<feature type="transmembrane region" description="Helical" evidence="2">
    <location>
        <begin position="228"/>
        <end position="248"/>
    </location>
</feature>
<protein>
    <submittedName>
        <fullName evidence="3">Uncharacterized protein</fullName>
    </submittedName>
</protein>
<evidence type="ECO:0000256" key="1">
    <source>
        <dbReference type="SAM" id="MobiDB-lite"/>
    </source>
</evidence>
<keyword evidence="2" id="KW-1133">Transmembrane helix</keyword>
<evidence type="ECO:0000313" key="3">
    <source>
        <dbReference type="EMBL" id="KAL3427639.1"/>
    </source>
</evidence>
<comment type="caution">
    <text evidence="3">The sequence shown here is derived from an EMBL/GenBank/DDBJ whole genome shotgun (WGS) entry which is preliminary data.</text>
</comment>
<proteinExistence type="predicted"/>
<feature type="transmembrane region" description="Helical" evidence="2">
    <location>
        <begin position="363"/>
        <end position="385"/>
    </location>
</feature>
<evidence type="ECO:0000256" key="2">
    <source>
        <dbReference type="SAM" id="Phobius"/>
    </source>
</evidence>
<feature type="region of interest" description="Disordered" evidence="1">
    <location>
        <begin position="45"/>
        <end position="67"/>
    </location>
</feature>